<name>A0A1N6ET25_9FLAO</name>
<accession>A0A1N6ET25</accession>
<dbReference type="STRING" id="1416779.SAMN05444409_0834"/>
<dbReference type="EMBL" id="FSRK01000001">
    <property type="protein sequence ID" value="SIN86157.1"/>
    <property type="molecule type" value="Genomic_DNA"/>
</dbReference>
<reference evidence="2" key="1">
    <citation type="submission" date="2016-11" db="EMBL/GenBank/DDBJ databases">
        <authorList>
            <person name="Varghese N."/>
            <person name="Submissions S."/>
        </authorList>
    </citation>
    <scope>NUCLEOTIDE SEQUENCE [LARGE SCALE GENOMIC DNA]</scope>
    <source>
        <strain evidence="2">DSM 27623</strain>
    </source>
</reference>
<sequence length="90" mass="10639">MKTLENQILSFDNWEQPWTFREFVIQDKTLSDNELNLFNEIWTKGGAYELWNDYDIVLGCKASHSFIAENYNLADKAIANIVRALSYEWK</sequence>
<dbReference type="OrthoDB" id="1261250at2"/>
<evidence type="ECO:0000313" key="1">
    <source>
        <dbReference type="EMBL" id="SIN86157.1"/>
    </source>
</evidence>
<keyword evidence="2" id="KW-1185">Reference proteome</keyword>
<dbReference type="AlphaFoldDB" id="A0A1N6ET25"/>
<dbReference type="RefSeq" id="WP_074233612.1">
    <property type="nucleotide sequence ID" value="NZ_FSRK01000001.1"/>
</dbReference>
<proteinExistence type="predicted"/>
<gene>
    <name evidence="1" type="ORF">SAMN05444409_0834</name>
</gene>
<protein>
    <submittedName>
        <fullName evidence="1">Uncharacterized protein</fullName>
    </submittedName>
</protein>
<dbReference type="Proteomes" id="UP000185207">
    <property type="component" value="Unassembled WGS sequence"/>
</dbReference>
<organism evidence="1 2">
    <name type="scientific">Epilithonimonas zeae</name>
    <dbReference type="NCBI Taxonomy" id="1416779"/>
    <lineage>
        <taxon>Bacteria</taxon>
        <taxon>Pseudomonadati</taxon>
        <taxon>Bacteroidota</taxon>
        <taxon>Flavobacteriia</taxon>
        <taxon>Flavobacteriales</taxon>
        <taxon>Weeksellaceae</taxon>
        <taxon>Chryseobacterium group</taxon>
        <taxon>Epilithonimonas</taxon>
    </lineage>
</organism>
<evidence type="ECO:0000313" key="2">
    <source>
        <dbReference type="Proteomes" id="UP000185207"/>
    </source>
</evidence>